<dbReference type="PROSITE" id="PS00436">
    <property type="entry name" value="PEROXIDASE_2"/>
    <property type="match status" value="1"/>
</dbReference>
<name>A0ABW8RUK8_9BACT</name>
<feature type="signal peptide" evidence="8 9">
    <location>
        <begin position="1"/>
        <end position="18"/>
    </location>
</feature>
<dbReference type="Pfam" id="PF00141">
    <property type="entry name" value="peroxidase"/>
    <property type="match status" value="2"/>
</dbReference>
<dbReference type="InterPro" id="IPR010255">
    <property type="entry name" value="Haem_peroxidase_sf"/>
</dbReference>
<dbReference type="EC" id="1.11.1.21" evidence="8 9"/>
<protein>
    <recommendedName>
        <fullName evidence="8 9">Catalase-peroxidase</fullName>
        <shortName evidence="8">CP</shortName>
        <ecNumber evidence="8 9">1.11.1.21</ecNumber>
    </recommendedName>
    <alternativeName>
        <fullName evidence="8">Peroxidase/catalase</fullName>
    </alternativeName>
</protein>
<dbReference type="SUPFAM" id="SSF48113">
    <property type="entry name" value="Heme-dependent peroxidases"/>
    <property type="match status" value="2"/>
</dbReference>
<evidence type="ECO:0000256" key="4">
    <source>
        <dbReference type="ARBA" id="ARBA00023002"/>
    </source>
</evidence>
<comment type="function">
    <text evidence="8">Bifunctional enzyme with both catalase and broad-spectrum peroxidase activity.</text>
</comment>
<feature type="domain" description="Plant heme peroxidase family profile" evidence="10">
    <location>
        <begin position="148"/>
        <end position="436"/>
    </location>
</feature>
<feature type="cross-link" description="Tryptophyl-tyrosyl-methioninium (Tyr-Met) (with Trp-114)" evidence="8">
    <location>
        <begin position="238"/>
        <end position="264"/>
    </location>
</feature>
<evidence type="ECO:0000256" key="9">
    <source>
        <dbReference type="RuleBase" id="RU003451"/>
    </source>
</evidence>
<keyword evidence="6 8" id="KW-0376">Hydrogen peroxide</keyword>
<accession>A0ABW8RUK8</accession>
<dbReference type="EMBL" id="JBEWZH010000002">
    <property type="protein sequence ID" value="MFL0161415.1"/>
    <property type="molecule type" value="Genomic_DNA"/>
</dbReference>
<gene>
    <name evidence="8 11" type="primary">katG</name>
    <name evidence="11" type="ORF">U0R11_03340</name>
</gene>
<dbReference type="InterPro" id="IPR019793">
    <property type="entry name" value="Peroxidases_heam-ligand_BS"/>
</dbReference>
<dbReference type="CDD" id="cd08200">
    <property type="entry name" value="catalase_peroxidase_2"/>
    <property type="match status" value="1"/>
</dbReference>
<dbReference type="PANTHER" id="PTHR30555">
    <property type="entry name" value="HYDROPEROXIDASE I, BIFUNCTIONAL CATALASE-PEROXIDASE"/>
    <property type="match status" value="1"/>
</dbReference>
<evidence type="ECO:0000313" key="11">
    <source>
        <dbReference type="EMBL" id="MFL0161415.1"/>
    </source>
</evidence>
<dbReference type="PRINTS" id="PR00460">
    <property type="entry name" value="BPEROXIDASE"/>
</dbReference>
<organism evidence="11 12">
    <name type="scientific">Aquirufa salirivi</name>
    <dbReference type="NCBI Taxonomy" id="3104729"/>
    <lineage>
        <taxon>Bacteria</taxon>
        <taxon>Pseudomonadati</taxon>
        <taxon>Bacteroidota</taxon>
        <taxon>Cytophagia</taxon>
        <taxon>Cytophagales</taxon>
        <taxon>Flectobacillaceae</taxon>
        <taxon>Aquirufa</taxon>
    </lineage>
</organism>
<evidence type="ECO:0000256" key="2">
    <source>
        <dbReference type="ARBA" id="ARBA00022617"/>
    </source>
</evidence>
<dbReference type="InterPro" id="IPR002016">
    <property type="entry name" value="Haem_peroxidase"/>
</dbReference>
<dbReference type="InterPro" id="IPR019794">
    <property type="entry name" value="Peroxidases_AS"/>
</dbReference>
<keyword evidence="3 8" id="KW-0479">Metal-binding</keyword>
<comment type="cofactor">
    <cofactor evidence="8">
        <name>heme b</name>
        <dbReference type="ChEBI" id="CHEBI:60344"/>
    </cofactor>
    <text evidence="8">Binds 1 heme b (iron(II)-protoporphyrin IX) group per dimer.</text>
</comment>
<keyword evidence="8 9" id="KW-0732">Signal</keyword>
<comment type="caution">
    <text evidence="11">The sequence shown here is derived from an EMBL/GenBank/DDBJ whole genome shotgun (WGS) entry which is preliminary data.</text>
</comment>
<dbReference type="PANTHER" id="PTHR30555:SF0">
    <property type="entry name" value="CATALASE-PEROXIDASE"/>
    <property type="match status" value="1"/>
</dbReference>
<keyword evidence="1 8" id="KW-0575">Peroxidase</keyword>
<comment type="caution">
    <text evidence="8">Lacks conserved residue(s) required for the propagation of feature annotation.</text>
</comment>
<evidence type="ECO:0000259" key="10">
    <source>
        <dbReference type="PROSITE" id="PS50873"/>
    </source>
</evidence>
<keyword evidence="2 8" id="KW-0349">Heme</keyword>
<evidence type="ECO:0000256" key="6">
    <source>
        <dbReference type="ARBA" id="ARBA00023324"/>
    </source>
</evidence>
<feature type="binding site" description="axial binding residue" evidence="8">
    <location>
        <position position="279"/>
    </location>
    <ligand>
        <name>heme b</name>
        <dbReference type="ChEBI" id="CHEBI:60344"/>
    </ligand>
    <ligandPart>
        <name>Fe</name>
        <dbReference type="ChEBI" id="CHEBI:18248"/>
    </ligandPart>
</feature>
<keyword evidence="12" id="KW-1185">Reference proteome</keyword>
<dbReference type="PROSITE" id="PS00435">
    <property type="entry name" value="PEROXIDASE_1"/>
    <property type="match status" value="1"/>
</dbReference>
<evidence type="ECO:0000256" key="3">
    <source>
        <dbReference type="ARBA" id="ARBA00022723"/>
    </source>
</evidence>
<comment type="subunit">
    <text evidence="8">Homodimer or homotetramer.</text>
</comment>
<dbReference type="HAMAP" id="MF_01961">
    <property type="entry name" value="Catal_peroxid"/>
    <property type="match status" value="1"/>
</dbReference>
<dbReference type="Gene3D" id="1.10.520.10">
    <property type="match status" value="2"/>
</dbReference>
<comment type="similarity">
    <text evidence="8 9">Belongs to the peroxidase family. Peroxidase/catalase subfamily.</text>
</comment>
<comment type="catalytic activity">
    <reaction evidence="7 8 9">
        <text>2 H2O2 = O2 + 2 H2O</text>
        <dbReference type="Rhea" id="RHEA:20309"/>
        <dbReference type="ChEBI" id="CHEBI:15377"/>
        <dbReference type="ChEBI" id="CHEBI:15379"/>
        <dbReference type="ChEBI" id="CHEBI:16240"/>
        <dbReference type="EC" id="1.11.1.21"/>
    </reaction>
</comment>
<feature type="active site" description="Proton acceptor" evidence="8">
    <location>
        <position position="115"/>
    </location>
</feature>
<dbReference type="Gene3D" id="1.10.420.10">
    <property type="entry name" value="Peroxidase, domain 2"/>
    <property type="match status" value="2"/>
</dbReference>
<dbReference type="InterPro" id="IPR000763">
    <property type="entry name" value="Catalase_peroxidase"/>
</dbReference>
<keyword evidence="4 8" id="KW-0560">Oxidoreductase</keyword>
<dbReference type="PROSITE" id="PS50873">
    <property type="entry name" value="PEROXIDASE_4"/>
    <property type="match status" value="1"/>
</dbReference>
<evidence type="ECO:0000256" key="7">
    <source>
        <dbReference type="ARBA" id="ARBA00049145"/>
    </source>
</evidence>
<comment type="catalytic activity">
    <reaction evidence="8 9">
        <text>H2O2 + AH2 = A + 2 H2O</text>
        <dbReference type="Rhea" id="RHEA:30275"/>
        <dbReference type="ChEBI" id="CHEBI:13193"/>
        <dbReference type="ChEBI" id="CHEBI:15377"/>
        <dbReference type="ChEBI" id="CHEBI:16240"/>
        <dbReference type="ChEBI" id="CHEBI:17499"/>
        <dbReference type="EC" id="1.11.1.21"/>
    </reaction>
</comment>
<evidence type="ECO:0000256" key="8">
    <source>
        <dbReference type="HAMAP-Rule" id="MF_01961"/>
    </source>
</evidence>
<dbReference type="CDD" id="cd00649">
    <property type="entry name" value="catalase_peroxidase_1"/>
    <property type="match status" value="1"/>
</dbReference>
<dbReference type="NCBIfam" id="TIGR00198">
    <property type="entry name" value="cat_per_HPI"/>
    <property type="match status" value="1"/>
</dbReference>
<keyword evidence="5 8" id="KW-0408">Iron</keyword>
<evidence type="ECO:0000256" key="5">
    <source>
        <dbReference type="ARBA" id="ARBA00023004"/>
    </source>
</evidence>
<evidence type="ECO:0000256" key="1">
    <source>
        <dbReference type="ARBA" id="ARBA00022559"/>
    </source>
</evidence>
<dbReference type="GO" id="GO:0004601">
    <property type="term" value="F:peroxidase activity"/>
    <property type="evidence" value="ECO:0007669"/>
    <property type="project" value="UniProtKB-KW"/>
</dbReference>
<feature type="site" description="Transition state stabilizer" evidence="8">
    <location>
        <position position="111"/>
    </location>
</feature>
<dbReference type="Proteomes" id="UP001623558">
    <property type="component" value="Unassembled WGS sequence"/>
</dbReference>
<dbReference type="RefSeq" id="WP_406749800.1">
    <property type="nucleotide sequence ID" value="NZ_JBEWZH010000002.1"/>
</dbReference>
<proteinExistence type="inferred from homology"/>
<feature type="chain" id="PRO_5044900226" description="Catalase-peroxidase" evidence="8 9">
    <location>
        <begin position="19"/>
        <end position="750"/>
    </location>
</feature>
<sequence length="750" mass="82913" precursor="true">MKKLFILSGLLVSATLQAQEYNPHLGAAGAHPTGPKEAGTSNKDWWPSLLNVSMLRQNSEKSNPMGPNFNYIKAFNSLDYFALKKDIAEVLTKSQDWWPADFGNYGPLFIRMAWHSAGTYRTGDGRGGSRAGQQRFAPLNSWPDNANLDKARRLLWPIKQKYGDKISWADLMVLTGNVSLEQMGFKTFGFAGGRTDVWEPESNVYWGSEKKWLDDKNRYSGDRKLENPLAAVQMGLIYVNPEGPKGVPDPVAAAKDIRETFGRMGMNDEETVALIAGGHTFGKTHGKGPATHVGPDPEAAGIEEQGLGWKSTYQSGKGKDAITSGLEVTWTSTPIKWGIGFLKILFNNEWELTKSPAGANQWVAKNGKAIIPDAFDPNKKQLPTMLTTDLSLRMDPAYEKISKRYLENPEEFAKAFAKAWFKLTHRDMGPSSTYLGPEAPKEALIWQDPIPTVNHPLINSQDVALLKSKLLNSGLSISELVSTAWASASTFRGSDRRGGANGARIRLLPQRNWEVNNPKQLEKVLTVLEKIQQDFNKNSGKKKISLADLIILGGNAAIEKAAKNAGQSILVPFTPGRMDVSQEQTDVNSFAVLEPMADGFRNYLKTRYTLSTEELFIDKAQLLTLTAPEMTVLVGGMRVLNTNYNGSKHGIFTNKKDALTNDFFVNLLEMGTTWKPSSDTKEEFIGTDSQTGAIKASATRADLIFGSNSELRALAEVYATKDAEGKFVSDFVKAWTKVMNLDRFDLVYKK</sequence>
<reference evidence="11 12" key="1">
    <citation type="submission" date="2024-07" db="EMBL/GenBank/DDBJ databases">
        <authorList>
            <person name="Pitt A."/>
            <person name="Hahn M.W."/>
        </authorList>
    </citation>
    <scope>NUCLEOTIDE SEQUENCE [LARGE SCALE GENOMIC DNA]</scope>
    <source>
        <strain evidence="11 12">1-SAACH-A3</strain>
    </source>
</reference>
<evidence type="ECO:0000313" key="12">
    <source>
        <dbReference type="Proteomes" id="UP001623558"/>
    </source>
</evidence>
<dbReference type="PRINTS" id="PR00458">
    <property type="entry name" value="PEROXIDASE"/>
</dbReference>
<comment type="PTM">
    <text evidence="8">Formation of the three residue Trp-Tyr-Met cross-link is important for the catalase, but not the peroxidase activity of the enzyme.</text>
</comment>
<dbReference type="NCBIfam" id="NF011635">
    <property type="entry name" value="PRK15061.1"/>
    <property type="match status" value="1"/>
</dbReference>